<proteinExistence type="predicted"/>
<sequence length="40" mass="4440">MTGETPRIIFLHYWGVGPTELLARGLRTALDKASVSRVAR</sequence>
<organism evidence="1 2">
    <name type="scientific">Eiseniibacteriota bacterium</name>
    <dbReference type="NCBI Taxonomy" id="2212470"/>
    <lineage>
        <taxon>Bacteria</taxon>
        <taxon>Candidatus Eiseniibacteriota</taxon>
    </lineage>
</organism>
<gene>
    <name evidence="1" type="ORF">E6K78_02725</name>
</gene>
<evidence type="ECO:0000313" key="2">
    <source>
        <dbReference type="Proteomes" id="UP000316609"/>
    </source>
</evidence>
<dbReference type="Pfam" id="PF07485">
    <property type="entry name" value="DUF1529"/>
    <property type="match status" value="1"/>
</dbReference>
<dbReference type="EMBL" id="VBOY01000019">
    <property type="protein sequence ID" value="TMQ68018.1"/>
    <property type="molecule type" value="Genomic_DNA"/>
</dbReference>
<dbReference type="AlphaFoldDB" id="A0A538TWP3"/>
<comment type="caution">
    <text evidence="1">The sequence shown here is derived from an EMBL/GenBank/DDBJ whole genome shotgun (WGS) entry which is preliminary data.</text>
</comment>
<dbReference type="Proteomes" id="UP000316609">
    <property type="component" value="Unassembled WGS sequence"/>
</dbReference>
<dbReference type="InterPro" id="IPR011094">
    <property type="entry name" value="Uncharacterised_LppY/LpqO"/>
</dbReference>
<name>A0A538TWP3_UNCEI</name>
<reference evidence="1 2" key="1">
    <citation type="journal article" date="2019" name="Nat. Microbiol.">
        <title>Mediterranean grassland soil C-N compound turnover is dependent on rainfall and depth, and is mediated by genomically divergent microorganisms.</title>
        <authorList>
            <person name="Diamond S."/>
            <person name="Andeer P.F."/>
            <person name="Li Z."/>
            <person name="Crits-Christoph A."/>
            <person name="Burstein D."/>
            <person name="Anantharaman K."/>
            <person name="Lane K.R."/>
            <person name="Thomas B.C."/>
            <person name="Pan C."/>
            <person name="Northen T.R."/>
            <person name="Banfield J.F."/>
        </authorList>
    </citation>
    <scope>NUCLEOTIDE SEQUENCE [LARGE SCALE GENOMIC DNA]</scope>
    <source>
        <strain evidence="1">WS_8</strain>
    </source>
</reference>
<accession>A0A538TWP3</accession>
<evidence type="ECO:0000313" key="1">
    <source>
        <dbReference type="EMBL" id="TMQ68018.1"/>
    </source>
</evidence>
<protein>
    <submittedName>
        <fullName evidence="1">DUF1259 domain-containing protein</fullName>
    </submittedName>
</protein>